<dbReference type="InterPro" id="IPR000504">
    <property type="entry name" value="RRM_dom"/>
</dbReference>
<protein>
    <recommendedName>
        <fullName evidence="2">RRM domain-containing protein</fullName>
    </recommendedName>
</protein>
<sequence length="657" mass="70238">MVKVLFAGDVGGKVEALFKRVAAVNSSNGPFDMLLCTGGFFAGSGPDDDEYSGELLPYITGEKKAPVPTYFVGGWGHGSKQALEALPASEGNVKYLGRSGVVTVGGLLVAFLDGQYNAAAFRTQEPTGTSSVGPGCRYYAESDVDRLKLGLAKAEGDIDVLLTCEWPAGLCDGLPDTAKPQGVPLDGAAMCAEVALACRPRYHVAAGKRAFFARAPYLNSDLGAGGHATRFIGLAEVGNTSKQKWLHALALTPAAEMTPEQLTAVPEGTTKCPYEVASRKRGADAMDDEQLGAQDWRWQQRGGKRQQGGQQQRLPVAAPSLGRQDVVKDKSKTAFVRNVPFRHAPAAAQLACLPACPFLATEDDLVEFFSQCGTVVDLVRRTNKEGKLNAFCHIQFDSVEAMERACQVTGSQLMGRTLYIDAATSGAEAKARAAKPVEGCWFCLSNPNADVELVASVGEECYVALDKGAITDQHVLILPVEHFASSQAAPSSATEEMQRYVSALRSCFAASGKELVGFERYMALRKSGGNHCHFNAIAVPSAAAKQAQEAFERGAARHGFELQHLPKVAGDAAAREQLKAAVGEGEYFVAVLPDGSRLVHPIAYGERFPLNYGREVLAELAGVPQRADWKACAASKAEEEARTERFKAAFRAYDIMQ</sequence>
<dbReference type="InterPro" id="IPR006768">
    <property type="entry name" value="Cwf19-like_C_dom-1"/>
</dbReference>
<dbReference type="Gene3D" id="3.30.428.10">
    <property type="entry name" value="HIT-like"/>
    <property type="match status" value="1"/>
</dbReference>
<dbReference type="InterPro" id="IPR036265">
    <property type="entry name" value="HIT-like_sf"/>
</dbReference>
<dbReference type="CDD" id="cd07380">
    <property type="entry name" value="MPP_CWF19_N"/>
    <property type="match status" value="1"/>
</dbReference>
<dbReference type="OMA" id="IVPITHY"/>
<dbReference type="GeneID" id="17352745"/>
<proteinExistence type="predicted"/>
<dbReference type="PANTHER" id="PTHR12072">
    <property type="entry name" value="CWF19, CELL CYCLE CONTROL PROTEIN"/>
    <property type="match status" value="1"/>
</dbReference>
<dbReference type="GO" id="GO:0003723">
    <property type="term" value="F:RNA binding"/>
    <property type="evidence" value="ECO:0007669"/>
    <property type="project" value="UniProtKB-UniRule"/>
</dbReference>
<dbReference type="Pfam" id="PF04677">
    <property type="entry name" value="CwfJ_C_1"/>
    <property type="match status" value="1"/>
</dbReference>
<dbReference type="InParanoid" id="E1ZLY0"/>
<dbReference type="InterPro" id="IPR035979">
    <property type="entry name" value="RBD_domain_sf"/>
</dbReference>
<dbReference type="GO" id="GO:0000398">
    <property type="term" value="P:mRNA splicing, via spliceosome"/>
    <property type="evidence" value="ECO:0007669"/>
    <property type="project" value="TreeGrafter"/>
</dbReference>
<organism evidence="4">
    <name type="scientific">Chlorella variabilis</name>
    <name type="common">Green alga</name>
    <dbReference type="NCBI Taxonomy" id="554065"/>
    <lineage>
        <taxon>Eukaryota</taxon>
        <taxon>Viridiplantae</taxon>
        <taxon>Chlorophyta</taxon>
        <taxon>core chlorophytes</taxon>
        <taxon>Trebouxiophyceae</taxon>
        <taxon>Chlorellales</taxon>
        <taxon>Chlorellaceae</taxon>
        <taxon>Chlorella clade</taxon>
        <taxon>Chlorella</taxon>
    </lineage>
</organism>
<dbReference type="GO" id="GO:0071014">
    <property type="term" value="C:post-mRNA release spliceosomal complex"/>
    <property type="evidence" value="ECO:0007669"/>
    <property type="project" value="TreeGrafter"/>
</dbReference>
<dbReference type="RefSeq" id="XP_005845448.1">
    <property type="nucleotide sequence ID" value="XM_005845386.1"/>
</dbReference>
<evidence type="ECO:0000256" key="1">
    <source>
        <dbReference type="PROSITE-ProRule" id="PRU00176"/>
    </source>
</evidence>
<dbReference type="FunCoup" id="E1ZLY0">
    <property type="interactions" value="1884"/>
</dbReference>
<dbReference type="OrthoDB" id="444325at2759"/>
<dbReference type="eggNOG" id="KOG2476">
    <property type="taxonomic scope" value="Eukaryota"/>
</dbReference>
<dbReference type="KEGG" id="cvr:CHLNCDRAFT_137074"/>
<dbReference type="InterPro" id="IPR006767">
    <property type="entry name" value="Cwf19-like_C_dom-2"/>
</dbReference>
<dbReference type="PANTHER" id="PTHR12072:SF4">
    <property type="entry name" value="CWF19-LIKE PROTEIN 1"/>
    <property type="match status" value="1"/>
</dbReference>
<keyword evidence="1" id="KW-0694">RNA-binding</keyword>
<evidence type="ECO:0000313" key="4">
    <source>
        <dbReference type="Proteomes" id="UP000008141"/>
    </source>
</evidence>
<dbReference type="SMART" id="SM00360">
    <property type="entry name" value="RRM"/>
    <property type="match status" value="1"/>
</dbReference>
<dbReference type="GO" id="GO:0061632">
    <property type="term" value="F:RNA lariat debranching enzyme activator activity"/>
    <property type="evidence" value="ECO:0007669"/>
    <property type="project" value="TreeGrafter"/>
</dbReference>
<dbReference type="AlphaFoldDB" id="E1ZLY0"/>
<dbReference type="InterPro" id="IPR040194">
    <property type="entry name" value="Cwf19-like"/>
</dbReference>
<evidence type="ECO:0000313" key="3">
    <source>
        <dbReference type="EMBL" id="EFN53346.1"/>
    </source>
</evidence>
<gene>
    <name evidence="3" type="ORF">CHLNCDRAFT_137074</name>
</gene>
<reference evidence="3 4" key="1">
    <citation type="journal article" date="2010" name="Plant Cell">
        <title>The Chlorella variabilis NC64A genome reveals adaptation to photosymbiosis, coevolution with viruses, and cryptic sex.</title>
        <authorList>
            <person name="Blanc G."/>
            <person name="Duncan G."/>
            <person name="Agarkova I."/>
            <person name="Borodovsky M."/>
            <person name="Gurnon J."/>
            <person name="Kuo A."/>
            <person name="Lindquist E."/>
            <person name="Lucas S."/>
            <person name="Pangilinan J."/>
            <person name="Polle J."/>
            <person name="Salamov A."/>
            <person name="Terry A."/>
            <person name="Yamada T."/>
            <person name="Dunigan D.D."/>
            <person name="Grigoriev I.V."/>
            <person name="Claverie J.M."/>
            <person name="Van Etten J.L."/>
        </authorList>
    </citation>
    <scope>NUCLEOTIDE SEQUENCE [LARGE SCALE GENOMIC DNA]</scope>
    <source>
        <strain evidence="3 4">NC64A</strain>
    </source>
</reference>
<dbReference type="SUPFAM" id="SSF54197">
    <property type="entry name" value="HIT-like"/>
    <property type="match status" value="1"/>
</dbReference>
<keyword evidence="4" id="KW-1185">Reference proteome</keyword>
<dbReference type="STRING" id="554065.E1ZLY0"/>
<dbReference type="Gene3D" id="3.30.70.330">
    <property type="match status" value="1"/>
</dbReference>
<dbReference type="PROSITE" id="PS50102">
    <property type="entry name" value="RRM"/>
    <property type="match status" value="1"/>
</dbReference>
<feature type="domain" description="RRM" evidence="2">
    <location>
        <begin position="332"/>
        <end position="425"/>
    </location>
</feature>
<dbReference type="Proteomes" id="UP000008141">
    <property type="component" value="Unassembled WGS sequence"/>
</dbReference>
<evidence type="ECO:0000259" key="2">
    <source>
        <dbReference type="PROSITE" id="PS50102"/>
    </source>
</evidence>
<dbReference type="SUPFAM" id="SSF54928">
    <property type="entry name" value="RNA-binding domain, RBD"/>
    <property type="match status" value="1"/>
</dbReference>
<accession>E1ZLY0</accession>
<dbReference type="Pfam" id="PF04676">
    <property type="entry name" value="CwfJ_C_2"/>
    <property type="match status" value="1"/>
</dbReference>
<dbReference type="EMBL" id="GL433852">
    <property type="protein sequence ID" value="EFN53346.1"/>
    <property type="molecule type" value="Genomic_DNA"/>
</dbReference>
<name>E1ZLY0_CHLVA</name>
<dbReference type="Pfam" id="PF00076">
    <property type="entry name" value="RRM_1"/>
    <property type="match status" value="1"/>
</dbReference>
<dbReference type="InterPro" id="IPR012677">
    <property type="entry name" value="Nucleotide-bd_a/b_plait_sf"/>
</dbReference>